<proteinExistence type="predicted"/>
<evidence type="ECO:0000256" key="1">
    <source>
        <dbReference type="SAM" id="Coils"/>
    </source>
</evidence>
<keyword evidence="4" id="KW-1185">Reference proteome</keyword>
<evidence type="ECO:0000313" key="3">
    <source>
        <dbReference type="EMBL" id="OAE20127.1"/>
    </source>
</evidence>
<keyword evidence="1" id="KW-0175">Coiled coil</keyword>
<comment type="caution">
    <text evidence="3">The sequence shown here is derived from an EMBL/GenBank/DDBJ whole genome shotgun (WGS) entry which is preliminary data.</text>
</comment>
<feature type="region of interest" description="Disordered" evidence="2">
    <location>
        <begin position="1"/>
        <end position="80"/>
    </location>
</feature>
<accession>A0A176VHT5</accession>
<feature type="compositionally biased region" description="Basic and acidic residues" evidence="2">
    <location>
        <begin position="55"/>
        <end position="80"/>
    </location>
</feature>
<organism evidence="3 4">
    <name type="scientific">Marchantia polymorpha subsp. ruderalis</name>
    <dbReference type="NCBI Taxonomy" id="1480154"/>
    <lineage>
        <taxon>Eukaryota</taxon>
        <taxon>Viridiplantae</taxon>
        <taxon>Streptophyta</taxon>
        <taxon>Embryophyta</taxon>
        <taxon>Marchantiophyta</taxon>
        <taxon>Marchantiopsida</taxon>
        <taxon>Marchantiidae</taxon>
        <taxon>Marchantiales</taxon>
        <taxon>Marchantiaceae</taxon>
        <taxon>Marchantia</taxon>
    </lineage>
</organism>
<evidence type="ECO:0000256" key="2">
    <source>
        <dbReference type="SAM" id="MobiDB-lite"/>
    </source>
</evidence>
<dbReference type="Proteomes" id="UP000077202">
    <property type="component" value="Unassembled WGS sequence"/>
</dbReference>
<gene>
    <name evidence="3" type="ORF">AXG93_3818s1250</name>
</gene>
<reference evidence="3" key="1">
    <citation type="submission" date="2016-03" db="EMBL/GenBank/DDBJ databases">
        <title>Mechanisms controlling the formation of the plant cell surface in tip-growing cells are functionally conserved among land plants.</title>
        <authorList>
            <person name="Honkanen S."/>
            <person name="Jones V.A."/>
            <person name="Morieri G."/>
            <person name="Champion C."/>
            <person name="Hetherington A.J."/>
            <person name="Kelly S."/>
            <person name="Saint-Marcoux D."/>
            <person name="Proust H."/>
            <person name="Prescott H."/>
            <person name="Dolan L."/>
        </authorList>
    </citation>
    <scope>NUCLEOTIDE SEQUENCE [LARGE SCALE GENOMIC DNA]</scope>
    <source>
        <tissue evidence="3">Whole gametophyte</tissue>
    </source>
</reference>
<sequence length="257" mass="28736">MSEGIASATAEDAREKVYLWTNEAGPSGVQAQEPLEKDVESSGKKTTTSSQGLRPSERKQSSSEKNESSEKADVPESKTSEEYVKELTLSEKILEHVVEQIGGKVVESLEIPSLQDSVVPILMYLDVKREKYTMSKEAGFYVETFKNRTHVKRAAAVKTAKEMTTECAAATASLKIERIDLRGSIVARTDAYNEELQHTNELMANLVEEMKKHEAELANWATKLTECEMAKSSEVKCRLELDANCNWLRNQLKIVTE</sequence>
<feature type="coiled-coil region" evidence="1">
    <location>
        <begin position="189"/>
        <end position="230"/>
    </location>
</feature>
<dbReference type="AlphaFoldDB" id="A0A176VHT5"/>
<evidence type="ECO:0000313" key="4">
    <source>
        <dbReference type="Proteomes" id="UP000077202"/>
    </source>
</evidence>
<feature type="compositionally biased region" description="Basic and acidic residues" evidence="2">
    <location>
        <begin position="34"/>
        <end position="43"/>
    </location>
</feature>
<dbReference type="EMBL" id="LVLJ01003675">
    <property type="protein sequence ID" value="OAE20127.1"/>
    <property type="molecule type" value="Genomic_DNA"/>
</dbReference>
<name>A0A176VHT5_MARPO</name>
<protein>
    <submittedName>
        <fullName evidence="3">Uncharacterized protein</fullName>
    </submittedName>
</protein>